<evidence type="ECO:0000313" key="2">
    <source>
        <dbReference type="EMBL" id="ORY73295.1"/>
    </source>
</evidence>
<proteinExistence type="predicted"/>
<reference evidence="2 3" key="1">
    <citation type="submission" date="2016-08" db="EMBL/GenBank/DDBJ databases">
        <title>A Parts List for Fungal Cellulosomes Revealed by Comparative Genomics.</title>
        <authorList>
            <consortium name="DOE Joint Genome Institute"/>
            <person name="Haitjema C.H."/>
            <person name="Gilmore S.P."/>
            <person name="Henske J.K."/>
            <person name="Solomon K.V."/>
            <person name="De Groot R."/>
            <person name="Kuo A."/>
            <person name="Mondo S.J."/>
            <person name="Salamov A.A."/>
            <person name="Labutti K."/>
            <person name="Zhao Z."/>
            <person name="Chiniquy J."/>
            <person name="Barry K."/>
            <person name="Brewer H.M."/>
            <person name="Purvine S.O."/>
            <person name="Wright A.T."/>
            <person name="Boxma B."/>
            <person name="Van Alen T."/>
            <person name="Hackstein J.H."/>
            <person name="Baker S.E."/>
            <person name="Grigoriev I.V."/>
            <person name="O'Malley M.A."/>
        </authorList>
    </citation>
    <scope>NUCLEOTIDE SEQUENCE [LARGE SCALE GENOMIC DNA]</scope>
    <source>
        <strain evidence="2 3">G1</strain>
    </source>
</reference>
<protein>
    <submittedName>
        <fullName evidence="2">Uncharacterized protein</fullName>
    </submittedName>
</protein>
<comment type="caution">
    <text evidence="2">The sequence shown here is derived from an EMBL/GenBank/DDBJ whole genome shotgun (WGS) entry which is preliminary data.</text>
</comment>
<keyword evidence="1" id="KW-0812">Transmembrane</keyword>
<keyword evidence="1" id="KW-0472">Membrane</keyword>
<accession>A0A1Y2ER35</accession>
<dbReference type="SUPFAM" id="SSF50685">
    <property type="entry name" value="Barwin-like endoglucanases"/>
    <property type="match status" value="1"/>
</dbReference>
<sequence>GPFPSNPHFSEVGYQPNDVGVGCSDGRPGGDPQWKSILSKGVYPSPNIVNHEKTVWPVAYTVAVSAAVWNKEDICWKSIKIRNKNKPNLVIEAYIVDFCPIGYCLWKDNYLARNVDIYGEKAWLALGADVNESNLDIEIEWPKGVIPHDAIKLSNGNFSISKSLITILAPILSVLVYIYVF</sequence>
<gene>
    <name evidence="2" type="ORF">LY90DRAFT_403049</name>
</gene>
<dbReference type="Proteomes" id="UP000193920">
    <property type="component" value="Unassembled WGS sequence"/>
</dbReference>
<keyword evidence="1" id="KW-1133">Transmembrane helix</keyword>
<dbReference type="OrthoDB" id="2139124at2759"/>
<dbReference type="CDD" id="cd22191">
    <property type="entry name" value="DPBB_RlpA_EXP_N-like"/>
    <property type="match status" value="1"/>
</dbReference>
<dbReference type="AlphaFoldDB" id="A0A1Y2ER35"/>
<dbReference type="Gene3D" id="2.40.40.10">
    <property type="entry name" value="RlpA-like domain"/>
    <property type="match status" value="1"/>
</dbReference>
<dbReference type="InterPro" id="IPR036908">
    <property type="entry name" value="RlpA-like_sf"/>
</dbReference>
<organism evidence="2 3">
    <name type="scientific">Neocallimastix californiae</name>
    <dbReference type="NCBI Taxonomy" id="1754190"/>
    <lineage>
        <taxon>Eukaryota</taxon>
        <taxon>Fungi</taxon>
        <taxon>Fungi incertae sedis</taxon>
        <taxon>Chytridiomycota</taxon>
        <taxon>Chytridiomycota incertae sedis</taxon>
        <taxon>Neocallimastigomycetes</taxon>
        <taxon>Neocallimastigales</taxon>
        <taxon>Neocallimastigaceae</taxon>
        <taxon>Neocallimastix</taxon>
    </lineage>
</organism>
<name>A0A1Y2ER35_9FUNG</name>
<feature type="transmembrane region" description="Helical" evidence="1">
    <location>
        <begin position="163"/>
        <end position="180"/>
    </location>
</feature>
<dbReference type="EMBL" id="MCOG01000034">
    <property type="protein sequence ID" value="ORY73295.1"/>
    <property type="molecule type" value="Genomic_DNA"/>
</dbReference>
<keyword evidence="3" id="KW-1185">Reference proteome</keyword>
<evidence type="ECO:0000256" key="1">
    <source>
        <dbReference type="SAM" id="Phobius"/>
    </source>
</evidence>
<evidence type="ECO:0000313" key="3">
    <source>
        <dbReference type="Proteomes" id="UP000193920"/>
    </source>
</evidence>
<feature type="non-terminal residue" evidence="2">
    <location>
        <position position="1"/>
    </location>
</feature>